<evidence type="ECO:0000313" key="1">
    <source>
        <dbReference type="EMBL" id="KAJ1972797.1"/>
    </source>
</evidence>
<dbReference type="EMBL" id="JANBQB010000963">
    <property type="protein sequence ID" value="KAJ1972797.1"/>
    <property type="molecule type" value="Genomic_DNA"/>
</dbReference>
<sequence>MAHEISAPDLFLAYPFRNVAIPKFVRSWKLPRFHRKPISPNRIKHGLVNLGLVNSDHKPDITRIVDVVKSLFEAIGSGNLLTNFQDLAKEASKDYQASKNLALTNPSAITPGQLLSKKLHALIYRFWVEVIGGNNEKQLRYYLRNLLAFNVIPGIIGQVLGSSKSSEYDDALELARQISETPGVTRAIQDYPQNTPNYFEFIMVYAIESQLDGFYDLIPKIKATGKVDIDFLYHCFEGYVIESPWHALEITFELIPPENPRAWLHDNELACKPLLLKHTRAYGFGPAPFAVAYFPSGEDTFDWFEPDVEQHQASVQ</sequence>
<dbReference type="OrthoDB" id="10466523at2759"/>
<reference evidence="1" key="1">
    <citation type="submission" date="2022-07" db="EMBL/GenBank/DDBJ databases">
        <title>Phylogenomic reconstructions and comparative analyses of Kickxellomycotina fungi.</title>
        <authorList>
            <person name="Reynolds N.K."/>
            <person name="Stajich J.E."/>
            <person name="Barry K."/>
            <person name="Grigoriev I.V."/>
            <person name="Crous P."/>
            <person name="Smith M.E."/>
        </authorList>
    </citation>
    <scope>NUCLEOTIDE SEQUENCE</scope>
    <source>
        <strain evidence="1">RSA 567</strain>
    </source>
</reference>
<gene>
    <name evidence="1" type="ORF">H4R34_005287</name>
</gene>
<organism evidence="1 2">
    <name type="scientific">Dimargaris verticillata</name>
    <dbReference type="NCBI Taxonomy" id="2761393"/>
    <lineage>
        <taxon>Eukaryota</taxon>
        <taxon>Fungi</taxon>
        <taxon>Fungi incertae sedis</taxon>
        <taxon>Zoopagomycota</taxon>
        <taxon>Kickxellomycotina</taxon>
        <taxon>Dimargaritomycetes</taxon>
        <taxon>Dimargaritales</taxon>
        <taxon>Dimargaritaceae</taxon>
        <taxon>Dimargaris</taxon>
    </lineage>
</organism>
<proteinExistence type="predicted"/>
<accession>A0A9W8AYH5</accession>
<protein>
    <submittedName>
        <fullName evidence="1">Uncharacterized protein</fullName>
    </submittedName>
</protein>
<name>A0A9W8AYH5_9FUNG</name>
<dbReference type="Proteomes" id="UP001151582">
    <property type="component" value="Unassembled WGS sequence"/>
</dbReference>
<dbReference type="AlphaFoldDB" id="A0A9W8AYH5"/>
<keyword evidence="2" id="KW-1185">Reference proteome</keyword>
<evidence type="ECO:0000313" key="2">
    <source>
        <dbReference type="Proteomes" id="UP001151582"/>
    </source>
</evidence>
<comment type="caution">
    <text evidence="1">The sequence shown here is derived from an EMBL/GenBank/DDBJ whole genome shotgun (WGS) entry which is preliminary data.</text>
</comment>